<feature type="domain" description="Glycosyltransferase subfamily 4-like N-terminal" evidence="3">
    <location>
        <begin position="14"/>
        <end position="181"/>
    </location>
</feature>
<dbReference type="InterPro" id="IPR028098">
    <property type="entry name" value="Glyco_trans_4-like_N"/>
</dbReference>
<accession>A0ABY9JV00</accession>
<evidence type="ECO:0000259" key="2">
    <source>
        <dbReference type="Pfam" id="PF00534"/>
    </source>
</evidence>
<dbReference type="Proteomes" id="UP001197974">
    <property type="component" value="Chromosome"/>
</dbReference>
<dbReference type="PANTHER" id="PTHR45947">
    <property type="entry name" value="SULFOQUINOVOSYL TRANSFERASE SQD2"/>
    <property type="match status" value="1"/>
</dbReference>
<name>A0ABY9JV00_9BACI</name>
<dbReference type="PANTHER" id="PTHR45947:SF3">
    <property type="entry name" value="SULFOQUINOVOSYL TRANSFERASE SQD2"/>
    <property type="match status" value="1"/>
</dbReference>
<dbReference type="SUPFAM" id="SSF53756">
    <property type="entry name" value="UDP-Glycosyltransferase/glycogen phosphorylase"/>
    <property type="match status" value="1"/>
</dbReference>
<sequence length="386" mass="45069">MKILYISWFSSNEGSRIHANEFMNAMEKIGHEVIPVDLSNRKNYKNNNMYHKKNAIFIQPFFTEISKLFGVIPRFLRLRNYVKKINPDVVINRYSIYDISAIIIRLIYRIPYVAEVNASSIVEKDITKQFYFKRTARLIEKYIFRKADIVTVVSKELLKYFEENEYRTDNVIVIPNGVDAEKFNSERTEQLEGYPFDEWEGKEIIGFLGSLKSWHGVERLIDILPVLIEDNPLIRLLIIGDGEEHRRLSQLVMDKKLSNYVHITGNLPYDHIPKALKSVNVCIAPYYNIDHFYFSPIKIFEYMAMGKPVIAPALGQCEELIVNNHNGILLPENTNEQLIVAIKRIFMDKKQLERLGVNAREFIINSYTWEQNAKQIDGAIRNVLVK</sequence>
<dbReference type="Pfam" id="PF00534">
    <property type="entry name" value="Glycos_transf_1"/>
    <property type="match status" value="1"/>
</dbReference>
<dbReference type="CDD" id="cd03794">
    <property type="entry name" value="GT4_WbuB-like"/>
    <property type="match status" value="1"/>
</dbReference>
<proteinExistence type="inferred from homology"/>
<dbReference type="RefSeq" id="WP_226541653.1">
    <property type="nucleotide sequence ID" value="NZ_CP129013.1"/>
</dbReference>
<evidence type="ECO:0000259" key="3">
    <source>
        <dbReference type="Pfam" id="PF13439"/>
    </source>
</evidence>
<gene>
    <name evidence="4" type="ORF">LC087_11460</name>
</gene>
<comment type="similarity">
    <text evidence="1">Belongs to the glycosyltransferase group 1 family. Glycosyltransferase 4 subfamily.</text>
</comment>
<evidence type="ECO:0000256" key="1">
    <source>
        <dbReference type="ARBA" id="ARBA00009481"/>
    </source>
</evidence>
<dbReference type="InterPro" id="IPR001296">
    <property type="entry name" value="Glyco_trans_1"/>
</dbReference>
<dbReference type="EMBL" id="CP129013">
    <property type="protein sequence ID" value="WLR41506.1"/>
    <property type="molecule type" value="Genomic_DNA"/>
</dbReference>
<dbReference type="Pfam" id="PF13439">
    <property type="entry name" value="Glyco_transf_4"/>
    <property type="match status" value="1"/>
</dbReference>
<organism evidence="4 5">
    <name type="scientific">Bacillus carboniphilus</name>
    <dbReference type="NCBI Taxonomy" id="86663"/>
    <lineage>
        <taxon>Bacteria</taxon>
        <taxon>Bacillati</taxon>
        <taxon>Bacillota</taxon>
        <taxon>Bacilli</taxon>
        <taxon>Bacillales</taxon>
        <taxon>Bacillaceae</taxon>
        <taxon>Bacillus</taxon>
    </lineage>
</organism>
<evidence type="ECO:0000313" key="4">
    <source>
        <dbReference type="EMBL" id="WLR41506.1"/>
    </source>
</evidence>
<feature type="domain" description="Glycosyl transferase family 1" evidence="2">
    <location>
        <begin position="200"/>
        <end position="361"/>
    </location>
</feature>
<dbReference type="Gene3D" id="3.40.50.2000">
    <property type="entry name" value="Glycogen Phosphorylase B"/>
    <property type="match status" value="2"/>
</dbReference>
<evidence type="ECO:0000313" key="5">
    <source>
        <dbReference type="Proteomes" id="UP001197974"/>
    </source>
</evidence>
<dbReference type="InterPro" id="IPR050194">
    <property type="entry name" value="Glycosyltransferase_grp1"/>
</dbReference>
<keyword evidence="5" id="KW-1185">Reference proteome</keyword>
<protein>
    <submittedName>
        <fullName evidence="4">Glycosyltransferase family 4 protein</fullName>
    </submittedName>
</protein>
<reference evidence="4 5" key="1">
    <citation type="submission" date="2023-06" db="EMBL/GenBank/DDBJ databases">
        <title>Five Gram-positive bacteria isolated from mangrove sediments in Shenzhen, Guangdong, China.</title>
        <authorList>
            <person name="Yu S."/>
            <person name="Zheng W."/>
            <person name="Huang Y."/>
        </authorList>
    </citation>
    <scope>NUCLEOTIDE SEQUENCE [LARGE SCALE GENOMIC DNA]</scope>
    <source>
        <strain evidence="4 5">SaN35-3</strain>
    </source>
</reference>